<proteinExistence type="inferred from homology"/>
<dbReference type="InterPro" id="IPR001024">
    <property type="entry name" value="PLAT/LH2_dom"/>
</dbReference>
<keyword evidence="5" id="KW-0925">Oxylipin biosynthesis</keyword>
<dbReference type="InterPro" id="IPR020833">
    <property type="entry name" value="LipOase_Fe_BS"/>
</dbReference>
<dbReference type="Pfam" id="PF00305">
    <property type="entry name" value="Lipoxygenase"/>
    <property type="match status" value="1"/>
</dbReference>
<gene>
    <name evidence="18" type="ORF">DVH24_010265</name>
</gene>
<dbReference type="Gene3D" id="4.10.375.10">
    <property type="entry name" value="Lipoxygenase-1, Domain 2"/>
    <property type="match status" value="1"/>
</dbReference>
<dbReference type="Gene3D" id="4.10.372.10">
    <property type="entry name" value="Lipoxygenase-1, Domain 3"/>
    <property type="match status" value="1"/>
</dbReference>
<dbReference type="FunFam" id="1.20.245.10:FF:000002">
    <property type="entry name" value="Lipoxygenase"/>
    <property type="match status" value="1"/>
</dbReference>
<feature type="coiled-coil region" evidence="14">
    <location>
        <begin position="796"/>
        <end position="823"/>
    </location>
</feature>
<evidence type="ECO:0000256" key="12">
    <source>
        <dbReference type="PROSITE-ProRule" id="PRU00152"/>
    </source>
</evidence>
<dbReference type="Gene3D" id="3.10.450.60">
    <property type="match status" value="1"/>
</dbReference>
<evidence type="ECO:0000256" key="11">
    <source>
        <dbReference type="ARBA" id="ARBA00023160"/>
    </source>
</evidence>
<dbReference type="GO" id="GO:0006633">
    <property type="term" value="P:fatty acid biosynthetic process"/>
    <property type="evidence" value="ECO:0007669"/>
    <property type="project" value="UniProtKB-KW"/>
</dbReference>
<dbReference type="PROSITE" id="PS51393">
    <property type="entry name" value="LIPOXYGENASE_3"/>
    <property type="match status" value="1"/>
</dbReference>
<feature type="compositionally biased region" description="Polar residues" evidence="15">
    <location>
        <begin position="27"/>
        <end position="41"/>
    </location>
</feature>
<dbReference type="SMART" id="SM00308">
    <property type="entry name" value="LH2"/>
    <property type="match status" value="1"/>
</dbReference>
<comment type="caution">
    <text evidence="18">The sequence shown here is derived from an EMBL/GenBank/DDBJ whole genome shotgun (WGS) entry which is preliminary data.</text>
</comment>
<keyword evidence="8 13" id="KW-0560">Oxidoreductase</keyword>
<keyword evidence="14" id="KW-0175">Coiled coil</keyword>
<evidence type="ECO:0000259" key="16">
    <source>
        <dbReference type="PROSITE" id="PS50095"/>
    </source>
</evidence>
<evidence type="ECO:0000313" key="18">
    <source>
        <dbReference type="EMBL" id="RXH97940.1"/>
    </source>
</evidence>
<dbReference type="PROSITE" id="PS50095">
    <property type="entry name" value="PLAT"/>
    <property type="match status" value="1"/>
</dbReference>
<sequence>MQHQRHPVTSPPRSTRSTIKGEVVVQSHKQSGSGKSASLRLYSSTEVDPKTGKGKLSNQAYLKCGTTKTDDGEKTRTYRVKFQVEPNFGNPGALVVRNRGKNRFFLQSASLQIQNNQIILFDCHSWVYPFRTTKNLDRIFFANTVSCTNTNLPVLFDTTTQLLMLLQKYLPHQTPQALIELRKEELISLRGDGTGERKEWERIYDYDYYNDLGDPDKGEEHNRPVLGGSELHPYPRRGRTGRHPSKADPLTESRPSTINLDIYVPPDERFSPKKQSEFASNSIQAVLHFLTHKVESVIQPGSNHFESFDEIHDMFSRNKSQVVEGALKEKLKALVPKEFFKEVTHAIKNPLKFPVPQIISENEFAWKHDEEFGRQMLAGINPARIRSLEVFPPRSKNGQVSLIEQSDIEHNLEGMTLPQAMNKRRMFILDHHDYLMPFLSQINSKDVCTYASRTLLFLKSDFTLKPIAIELSLPGLEVNNEINWVVLPASQGEAAALWQYAKAHVAVNDSVYHQLVSHWLHTHAVVEPFIIATRRQLSVMHPVHWLLDPHFKDTMHVNALARSMLINSGGILEKTLFSAELSMQLSAELYKEWRFDEQALPADLLKRGMAIEDSDPNNPSGVQLLFQDYPYAADGLEIWTAIQTWVTDFCMLFYTDDVSVRSDEEIQAWWSEIRNVGHGDKSSETWWYQMASREDLIKALTTLIWIASALHASVNFGQYAYAGYPLNRPTLCRRFIPEEGTFEYAEFLTDPDKYYLNMLPERGEMILGIALAEVLSQHTSDEVYLGQRPSTMWIHNEQVSDKFEKFKRKLRMLEERIECKNTDPRLTNRRGHAKIPYMLLYPDTPNVESRGGITGKGIPNSISI</sequence>
<evidence type="ECO:0000256" key="4">
    <source>
        <dbReference type="ARBA" id="ARBA00022723"/>
    </source>
</evidence>
<dbReference type="PRINTS" id="PR00087">
    <property type="entry name" value="LIPOXYGENASE"/>
</dbReference>
<evidence type="ECO:0000256" key="5">
    <source>
        <dbReference type="ARBA" id="ARBA00022767"/>
    </source>
</evidence>
<comment type="caution">
    <text evidence="12">Lacks conserved residue(s) required for the propagation of feature annotation.</text>
</comment>
<feature type="region of interest" description="Disordered" evidence="15">
    <location>
        <begin position="214"/>
        <end position="257"/>
    </location>
</feature>
<evidence type="ECO:0000313" key="19">
    <source>
        <dbReference type="Proteomes" id="UP000290289"/>
    </source>
</evidence>
<evidence type="ECO:0000256" key="8">
    <source>
        <dbReference type="ARBA" id="ARBA00023002"/>
    </source>
</evidence>
<feature type="domain" description="PLAT" evidence="16">
    <location>
        <begin position="19"/>
        <end position="141"/>
    </location>
</feature>
<dbReference type="Proteomes" id="UP000290289">
    <property type="component" value="Chromosome 5"/>
</dbReference>
<organism evidence="18 19">
    <name type="scientific">Malus domestica</name>
    <name type="common">Apple</name>
    <name type="synonym">Pyrus malus</name>
    <dbReference type="NCBI Taxonomy" id="3750"/>
    <lineage>
        <taxon>Eukaryota</taxon>
        <taxon>Viridiplantae</taxon>
        <taxon>Streptophyta</taxon>
        <taxon>Embryophyta</taxon>
        <taxon>Tracheophyta</taxon>
        <taxon>Spermatophyta</taxon>
        <taxon>Magnoliopsida</taxon>
        <taxon>eudicotyledons</taxon>
        <taxon>Gunneridae</taxon>
        <taxon>Pentapetalae</taxon>
        <taxon>rosids</taxon>
        <taxon>fabids</taxon>
        <taxon>Rosales</taxon>
        <taxon>Rosaceae</taxon>
        <taxon>Amygdaloideae</taxon>
        <taxon>Maleae</taxon>
        <taxon>Malus</taxon>
    </lineage>
</organism>
<feature type="region of interest" description="Disordered" evidence="15">
    <location>
        <begin position="1"/>
        <end position="41"/>
    </location>
</feature>
<dbReference type="GO" id="GO:0031408">
    <property type="term" value="P:oxylipin biosynthetic process"/>
    <property type="evidence" value="ECO:0007669"/>
    <property type="project" value="UniProtKB-KW"/>
</dbReference>
<keyword evidence="9 13" id="KW-0408">Iron</keyword>
<keyword evidence="4 13" id="KW-0479">Metal-binding</keyword>
<dbReference type="GO" id="GO:0016702">
    <property type="term" value="F:oxidoreductase activity, acting on single donors with incorporation of molecular oxygen, incorporation of two atoms of oxygen"/>
    <property type="evidence" value="ECO:0007669"/>
    <property type="project" value="InterPro"/>
</dbReference>
<evidence type="ECO:0000256" key="1">
    <source>
        <dbReference type="ARBA" id="ARBA00001962"/>
    </source>
</evidence>
<comment type="cofactor">
    <cofactor evidence="1 13">
        <name>Fe cation</name>
        <dbReference type="ChEBI" id="CHEBI:24875"/>
    </cofactor>
</comment>
<feature type="domain" description="Lipoxygenase" evidence="17">
    <location>
        <begin position="168"/>
        <end position="864"/>
    </location>
</feature>
<dbReference type="InterPro" id="IPR013819">
    <property type="entry name" value="LipOase_C"/>
</dbReference>
<dbReference type="Pfam" id="PF01477">
    <property type="entry name" value="PLAT"/>
    <property type="match status" value="1"/>
</dbReference>
<evidence type="ECO:0000256" key="10">
    <source>
        <dbReference type="ARBA" id="ARBA00023098"/>
    </source>
</evidence>
<dbReference type="InterPro" id="IPR036226">
    <property type="entry name" value="LipOase_C_sf"/>
</dbReference>
<keyword evidence="3" id="KW-0444">Lipid biosynthesis</keyword>
<keyword evidence="11" id="KW-0275">Fatty acid biosynthesis</keyword>
<keyword evidence="7 13" id="KW-0223">Dioxygenase</keyword>
<dbReference type="GO" id="GO:0046872">
    <property type="term" value="F:metal ion binding"/>
    <property type="evidence" value="ECO:0007669"/>
    <property type="project" value="UniProtKB-KW"/>
</dbReference>
<accession>A0A498JR85</accession>
<dbReference type="SUPFAM" id="SSF49723">
    <property type="entry name" value="Lipase/lipooxygenase domain (PLAT/LH2 domain)"/>
    <property type="match status" value="1"/>
</dbReference>
<evidence type="ECO:0000256" key="3">
    <source>
        <dbReference type="ARBA" id="ARBA00022516"/>
    </source>
</evidence>
<evidence type="ECO:0000256" key="14">
    <source>
        <dbReference type="SAM" id="Coils"/>
    </source>
</evidence>
<dbReference type="InterPro" id="IPR036392">
    <property type="entry name" value="PLAT/LH2_dom_sf"/>
</dbReference>
<dbReference type="PROSITE" id="PS00711">
    <property type="entry name" value="LIPOXYGENASE_1"/>
    <property type="match status" value="1"/>
</dbReference>
<dbReference type="GO" id="GO:0034440">
    <property type="term" value="P:lipid oxidation"/>
    <property type="evidence" value="ECO:0007669"/>
    <property type="project" value="InterPro"/>
</dbReference>
<protein>
    <recommendedName>
        <fullName evidence="20">Lipoxygenase</fullName>
    </recommendedName>
</protein>
<dbReference type="SUPFAM" id="SSF48484">
    <property type="entry name" value="Lipoxigenase"/>
    <property type="match status" value="1"/>
</dbReference>
<evidence type="ECO:0000256" key="6">
    <source>
        <dbReference type="ARBA" id="ARBA00022832"/>
    </source>
</evidence>
<dbReference type="Gene3D" id="1.20.245.10">
    <property type="entry name" value="Lipoxygenase-1, Domain 5"/>
    <property type="match status" value="1"/>
</dbReference>
<dbReference type="InterPro" id="IPR027433">
    <property type="entry name" value="Lipoxygenase_dom_3"/>
</dbReference>
<evidence type="ECO:0000256" key="15">
    <source>
        <dbReference type="SAM" id="MobiDB-lite"/>
    </source>
</evidence>
<evidence type="ECO:0000256" key="13">
    <source>
        <dbReference type="RuleBase" id="RU003974"/>
    </source>
</evidence>
<keyword evidence="19" id="KW-1185">Reference proteome</keyword>
<evidence type="ECO:0000259" key="17">
    <source>
        <dbReference type="PROSITE" id="PS51393"/>
    </source>
</evidence>
<keyword evidence="6" id="KW-0276">Fatty acid metabolism</keyword>
<dbReference type="PANTHER" id="PTHR11771">
    <property type="entry name" value="LIPOXYGENASE"/>
    <property type="match status" value="1"/>
</dbReference>
<comment type="similarity">
    <text evidence="2 13">Belongs to the lipoxygenase family.</text>
</comment>
<evidence type="ECO:0000256" key="7">
    <source>
        <dbReference type="ARBA" id="ARBA00022964"/>
    </source>
</evidence>
<dbReference type="InterPro" id="IPR001246">
    <property type="entry name" value="LipOase_plant"/>
</dbReference>
<name>A0A498JR85_MALDO</name>
<dbReference type="STRING" id="3750.A0A498JR85"/>
<evidence type="ECO:0000256" key="9">
    <source>
        <dbReference type="ARBA" id="ARBA00023004"/>
    </source>
</evidence>
<dbReference type="InterPro" id="IPR000907">
    <property type="entry name" value="LipOase"/>
</dbReference>
<dbReference type="FunFam" id="4.10.375.10:FF:000001">
    <property type="entry name" value="Lipoxygenase"/>
    <property type="match status" value="1"/>
</dbReference>
<dbReference type="Gene3D" id="2.60.60.20">
    <property type="entry name" value="PLAT/LH2 domain"/>
    <property type="match status" value="1"/>
</dbReference>
<dbReference type="EMBL" id="RDQH01000331">
    <property type="protein sequence ID" value="RXH97940.1"/>
    <property type="molecule type" value="Genomic_DNA"/>
</dbReference>
<dbReference type="PRINTS" id="PR00468">
    <property type="entry name" value="PLTLPOXGNASE"/>
</dbReference>
<evidence type="ECO:0008006" key="20">
    <source>
        <dbReference type="Google" id="ProtNLM"/>
    </source>
</evidence>
<dbReference type="AlphaFoldDB" id="A0A498JR85"/>
<keyword evidence="10" id="KW-0443">Lipid metabolism</keyword>
<feature type="compositionally biased region" description="Basic residues" evidence="15">
    <location>
        <begin position="234"/>
        <end position="244"/>
    </location>
</feature>
<feature type="compositionally biased region" description="Basic and acidic residues" evidence="15">
    <location>
        <begin position="214"/>
        <end position="223"/>
    </location>
</feature>
<evidence type="ECO:0000256" key="2">
    <source>
        <dbReference type="ARBA" id="ARBA00009419"/>
    </source>
</evidence>
<reference evidence="18 19" key="1">
    <citation type="submission" date="2018-10" db="EMBL/GenBank/DDBJ databases">
        <title>A high-quality apple genome assembly.</title>
        <authorList>
            <person name="Hu J."/>
        </authorList>
    </citation>
    <scope>NUCLEOTIDE SEQUENCE [LARGE SCALE GENOMIC DNA]</scope>
    <source>
        <strain evidence="19">cv. HFTH1</strain>
        <tissue evidence="18">Young leaf</tissue>
    </source>
</reference>